<evidence type="ECO:0000313" key="1">
    <source>
        <dbReference type="EMBL" id="GBP48523.1"/>
    </source>
</evidence>
<protein>
    <submittedName>
        <fullName evidence="1">Uncharacterized protein</fullName>
    </submittedName>
</protein>
<proteinExistence type="predicted"/>
<dbReference type="AlphaFoldDB" id="A0A4C1WBU2"/>
<evidence type="ECO:0000313" key="2">
    <source>
        <dbReference type="Proteomes" id="UP000299102"/>
    </source>
</evidence>
<reference evidence="1 2" key="1">
    <citation type="journal article" date="2019" name="Commun. Biol.">
        <title>The bagworm genome reveals a unique fibroin gene that provides high tensile strength.</title>
        <authorList>
            <person name="Kono N."/>
            <person name="Nakamura H."/>
            <person name="Ohtoshi R."/>
            <person name="Tomita M."/>
            <person name="Numata K."/>
            <person name="Arakawa K."/>
        </authorList>
    </citation>
    <scope>NUCLEOTIDE SEQUENCE [LARGE SCALE GENOMIC DNA]</scope>
</reference>
<sequence>MISYQPHNKSVIRRSIDRALKFTARRRYRPFGGRRCRMTLSAARHKKASRPPHRGAISWASPGLALIRPSDLLRTDTRVVRRASATLPLVRRARFDLCSTTINEKAMSTLTVCKDEKYTQRAGVYDQMTTGTVGRTGQGTSPPDIQPRVLVARWTFLRWEKIIELATVYPLPTPLHINTELEHHSNLNRSQKLLFNKCLIPFKGTTNSFLTKIQGATMLSRRECLTYSENQQDYTDPKGHQRPSDHRVTFNAHGIGFEPNHWVVS</sequence>
<accession>A0A4C1WBU2</accession>
<gene>
    <name evidence="1" type="ORF">EVAR_38495_1</name>
</gene>
<dbReference type="Proteomes" id="UP000299102">
    <property type="component" value="Unassembled WGS sequence"/>
</dbReference>
<comment type="caution">
    <text evidence="1">The sequence shown here is derived from an EMBL/GenBank/DDBJ whole genome shotgun (WGS) entry which is preliminary data.</text>
</comment>
<organism evidence="1 2">
    <name type="scientific">Eumeta variegata</name>
    <name type="common">Bagworm moth</name>
    <name type="synonym">Eumeta japonica</name>
    <dbReference type="NCBI Taxonomy" id="151549"/>
    <lineage>
        <taxon>Eukaryota</taxon>
        <taxon>Metazoa</taxon>
        <taxon>Ecdysozoa</taxon>
        <taxon>Arthropoda</taxon>
        <taxon>Hexapoda</taxon>
        <taxon>Insecta</taxon>
        <taxon>Pterygota</taxon>
        <taxon>Neoptera</taxon>
        <taxon>Endopterygota</taxon>
        <taxon>Lepidoptera</taxon>
        <taxon>Glossata</taxon>
        <taxon>Ditrysia</taxon>
        <taxon>Tineoidea</taxon>
        <taxon>Psychidae</taxon>
        <taxon>Oiketicinae</taxon>
        <taxon>Eumeta</taxon>
    </lineage>
</organism>
<dbReference type="EMBL" id="BGZK01000526">
    <property type="protein sequence ID" value="GBP48523.1"/>
    <property type="molecule type" value="Genomic_DNA"/>
</dbReference>
<name>A0A4C1WBU2_EUMVA</name>
<keyword evidence="2" id="KW-1185">Reference proteome</keyword>